<reference evidence="2 3" key="1">
    <citation type="submission" date="2019-02" db="EMBL/GenBank/DDBJ databases">
        <title>Deep-cultivation of Planctomycetes and their phenomic and genomic characterization uncovers novel biology.</title>
        <authorList>
            <person name="Wiegand S."/>
            <person name="Jogler M."/>
            <person name="Boedeker C."/>
            <person name="Pinto D."/>
            <person name="Vollmers J."/>
            <person name="Rivas-Marin E."/>
            <person name="Kohn T."/>
            <person name="Peeters S.H."/>
            <person name="Heuer A."/>
            <person name="Rast P."/>
            <person name="Oberbeckmann S."/>
            <person name="Bunk B."/>
            <person name="Jeske O."/>
            <person name="Meyerdierks A."/>
            <person name="Storesund J.E."/>
            <person name="Kallscheuer N."/>
            <person name="Luecker S."/>
            <person name="Lage O.M."/>
            <person name="Pohl T."/>
            <person name="Merkel B.J."/>
            <person name="Hornburger P."/>
            <person name="Mueller R.-W."/>
            <person name="Bruemmer F."/>
            <person name="Labrenz M."/>
            <person name="Spormann A.M."/>
            <person name="Op den Camp H."/>
            <person name="Overmann J."/>
            <person name="Amann R."/>
            <person name="Jetten M.S.M."/>
            <person name="Mascher T."/>
            <person name="Medema M.H."/>
            <person name="Devos D.P."/>
            <person name="Kaster A.-K."/>
            <person name="Ovreas L."/>
            <person name="Rohde M."/>
            <person name="Galperin M.Y."/>
            <person name="Jogler C."/>
        </authorList>
    </citation>
    <scope>NUCLEOTIDE SEQUENCE [LARGE SCALE GENOMIC DNA]</scope>
    <source>
        <strain evidence="2 3">Pan181</strain>
    </source>
</reference>
<feature type="chain" id="PRO_5021785707" description="PEP-CTERM protein-sorting domain-containing protein" evidence="1">
    <location>
        <begin position="25"/>
        <end position="215"/>
    </location>
</feature>
<evidence type="ECO:0000313" key="3">
    <source>
        <dbReference type="Proteomes" id="UP000315750"/>
    </source>
</evidence>
<dbReference type="RefSeq" id="WP_145246831.1">
    <property type="nucleotide sequence ID" value="NZ_CP036278.1"/>
</dbReference>
<proteinExistence type="predicted"/>
<keyword evidence="1" id="KW-0732">Signal</keyword>
<sequence precursor="true">MTRYNLLRAFSVAALIAFCQTSDAGTISIQMSGVDATYDGTNYEDADTNGSDPLDTVTVKLDGANVSGSPFTSDIDLDFFIPNLLNIPAAGGTATSDANGTLDIGLPGSEYVSLSLSAVQVEYVKLSNTASFAFAATVADVAGQSLPGGLQLGDSVEVSFTSILDTLSTDGTYLTSFTASGTGAIKGANVPEPASVVTAGLLGMMLIGGVRRFRR</sequence>
<dbReference type="AlphaFoldDB" id="A0A518AMX7"/>
<dbReference type="Proteomes" id="UP000315750">
    <property type="component" value="Chromosome"/>
</dbReference>
<evidence type="ECO:0000313" key="2">
    <source>
        <dbReference type="EMBL" id="QDU56073.1"/>
    </source>
</evidence>
<protein>
    <recommendedName>
        <fullName evidence="4">PEP-CTERM protein-sorting domain-containing protein</fullName>
    </recommendedName>
</protein>
<dbReference type="EMBL" id="CP036278">
    <property type="protein sequence ID" value="QDU56073.1"/>
    <property type="molecule type" value="Genomic_DNA"/>
</dbReference>
<evidence type="ECO:0008006" key="4">
    <source>
        <dbReference type="Google" id="ProtNLM"/>
    </source>
</evidence>
<keyword evidence="3" id="KW-1185">Reference proteome</keyword>
<accession>A0A518AMX7</accession>
<organism evidence="2 3">
    <name type="scientific">Aeoliella mucimassa</name>
    <dbReference type="NCBI Taxonomy" id="2527972"/>
    <lineage>
        <taxon>Bacteria</taxon>
        <taxon>Pseudomonadati</taxon>
        <taxon>Planctomycetota</taxon>
        <taxon>Planctomycetia</taxon>
        <taxon>Pirellulales</taxon>
        <taxon>Lacipirellulaceae</taxon>
        <taxon>Aeoliella</taxon>
    </lineage>
</organism>
<feature type="signal peptide" evidence="1">
    <location>
        <begin position="1"/>
        <end position="24"/>
    </location>
</feature>
<gene>
    <name evidence="2" type="ORF">Pan181_22760</name>
</gene>
<evidence type="ECO:0000256" key="1">
    <source>
        <dbReference type="SAM" id="SignalP"/>
    </source>
</evidence>
<name>A0A518AMX7_9BACT</name>
<dbReference type="KEGG" id="amuc:Pan181_22760"/>
<dbReference type="OrthoDB" id="283482at2"/>